<evidence type="ECO:0000256" key="1">
    <source>
        <dbReference type="SAM" id="Phobius"/>
    </source>
</evidence>
<feature type="transmembrane region" description="Helical" evidence="1">
    <location>
        <begin position="400"/>
        <end position="416"/>
    </location>
</feature>
<keyword evidence="1" id="KW-1133">Transmembrane helix</keyword>
<keyword evidence="2" id="KW-0328">Glycosyltransferase</keyword>
<dbReference type="EMBL" id="QPIG01000001">
    <property type="protein sequence ID" value="RCU58937.1"/>
    <property type="molecule type" value="Genomic_DNA"/>
</dbReference>
<evidence type="ECO:0000313" key="3">
    <source>
        <dbReference type="Proteomes" id="UP000252249"/>
    </source>
</evidence>
<feature type="transmembrane region" description="Helical" evidence="1">
    <location>
        <begin position="371"/>
        <end position="393"/>
    </location>
</feature>
<dbReference type="Pfam" id="PF26314">
    <property type="entry name" value="MptA_B_family"/>
    <property type="match status" value="1"/>
</dbReference>
<feature type="transmembrane region" description="Helical" evidence="1">
    <location>
        <begin position="296"/>
        <end position="318"/>
    </location>
</feature>
<sequence>MKKVPILLVIASAYLYFVFAYQLARTDYTKLLILYTVLFLFFYKLLKDNKNNFRFLAIVAFLFRAVFILAIPNLSQDFYRFIWDGRMIIEGFNPYLYTPESFLINNELPVSQAEELYAGMGTLNGSHFTNYPPLNQISFVIAGVFAGKSILGSALVLRLLLIAADFGTLFYGKKLLEKLQLPIHHIFWYILNPFIIIEHTGNLHFEGMMIFFLVWSLYLLYNNKWKLSAVVFAASVSVKLIPLILLPLFFKWFKKENITSKSQSIDISKLLTFYSIIGLTTILLFLPFYSSEFIKNYAATVGLWFQNFEFNASIYYIAREIGYSFRGYNEIAVIGKILPVLVVLFVLFRSLFKRNATLEQLLYSMLLVLSIYLFFSTTVHPWYISTIFILSVFTNNKYPLVWSYIIILSYLAYANNSNTENLWIIALEYFIVFSVFLYEIFKRKTIANKLP</sequence>
<keyword evidence="2" id="KW-0808">Transferase</keyword>
<gene>
    <name evidence="2" type="ORF">DU428_04685</name>
</gene>
<dbReference type="Proteomes" id="UP000252249">
    <property type="component" value="Unassembled WGS sequence"/>
</dbReference>
<feature type="transmembrane region" description="Helical" evidence="1">
    <location>
        <begin position="271"/>
        <end position="290"/>
    </location>
</feature>
<feature type="transmembrane region" description="Helical" evidence="1">
    <location>
        <begin position="150"/>
        <end position="171"/>
    </location>
</feature>
<feature type="transmembrane region" description="Helical" evidence="1">
    <location>
        <begin position="53"/>
        <end position="71"/>
    </location>
</feature>
<dbReference type="OrthoDB" id="1491846at2"/>
<dbReference type="GO" id="GO:0016758">
    <property type="term" value="F:hexosyltransferase activity"/>
    <property type="evidence" value="ECO:0007669"/>
    <property type="project" value="InterPro"/>
</dbReference>
<feature type="transmembrane region" description="Helical" evidence="1">
    <location>
        <begin position="227"/>
        <end position="250"/>
    </location>
</feature>
<reference evidence="2 3" key="1">
    <citation type="submission" date="2018-07" db="EMBL/GenBank/DDBJ databases">
        <title>Oceanihabitans testaceum sp. nov., isolated from marine sediment.</title>
        <authorList>
            <person name="Li C.-M."/>
        </authorList>
    </citation>
    <scope>NUCLEOTIDE SEQUENCE [LARGE SCALE GENOMIC DNA]</scope>
    <source>
        <strain evidence="2 3">S9-10</strain>
    </source>
</reference>
<dbReference type="AlphaFoldDB" id="A0A368P7T0"/>
<keyword evidence="3" id="KW-1185">Reference proteome</keyword>
<feature type="transmembrane region" description="Helical" evidence="1">
    <location>
        <begin position="30"/>
        <end position="46"/>
    </location>
</feature>
<keyword evidence="1" id="KW-0812">Transmembrane</keyword>
<comment type="caution">
    <text evidence="2">The sequence shown here is derived from an EMBL/GenBank/DDBJ whole genome shotgun (WGS) entry which is preliminary data.</text>
</comment>
<feature type="transmembrane region" description="Helical" evidence="1">
    <location>
        <begin position="422"/>
        <end position="441"/>
    </location>
</feature>
<accession>A0A368P7T0</accession>
<evidence type="ECO:0000313" key="2">
    <source>
        <dbReference type="EMBL" id="RCU58937.1"/>
    </source>
</evidence>
<feature type="transmembrane region" description="Helical" evidence="1">
    <location>
        <begin position="203"/>
        <end position="221"/>
    </location>
</feature>
<feature type="transmembrane region" description="Helical" evidence="1">
    <location>
        <begin position="330"/>
        <end position="351"/>
    </location>
</feature>
<protein>
    <submittedName>
        <fullName evidence="2">Mannosyltransferase</fullName>
    </submittedName>
</protein>
<keyword evidence="1" id="KW-0472">Membrane</keyword>
<proteinExistence type="predicted"/>
<name>A0A368P7T0_9FLAO</name>
<organism evidence="2 3">
    <name type="scientific">Oceanihabitans sediminis</name>
    <dbReference type="NCBI Taxonomy" id="1812012"/>
    <lineage>
        <taxon>Bacteria</taxon>
        <taxon>Pseudomonadati</taxon>
        <taxon>Bacteroidota</taxon>
        <taxon>Flavobacteriia</taxon>
        <taxon>Flavobacteriales</taxon>
        <taxon>Flavobacteriaceae</taxon>
        <taxon>Oceanihabitans</taxon>
    </lineage>
</organism>